<dbReference type="Proteomes" id="UP001630127">
    <property type="component" value="Unassembled WGS sequence"/>
</dbReference>
<evidence type="ECO:0000313" key="3">
    <source>
        <dbReference type="Proteomes" id="UP001630127"/>
    </source>
</evidence>
<proteinExistence type="predicted"/>
<evidence type="ECO:0000313" key="2">
    <source>
        <dbReference type="EMBL" id="KAL3518773.1"/>
    </source>
</evidence>
<name>A0ABD2ZHA5_9GENT</name>
<gene>
    <name evidence="2" type="ORF">ACH5RR_021362</name>
</gene>
<dbReference type="AlphaFoldDB" id="A0ABD2ZHA5"/>
<dbReference type="EMBL" id="JBJUIK010000009">
    <property type="protein sequence ID" value="KAL3518773.1"/>
    <property type="molecule type" value="Genomic_DNA"/>
</dbReference>
<reference evidence="2 3" key="1">
    <citation type="submission" date="2024-11" db="EMBL/GenBank/DDBJ databases">
        <title>A near-complete genome assembly of Cinchona calisaya.</title>
        <authorList>
            <person name="Lian D.C."/>
            <person name="Zhao X.W."/>
            <person name="Wei L."/>
        </authorList>
    </citation>
    <scope>NUCLEOTIDE SEQUENCE [LARGE SCALE GENOMIC DNA]</scope>
    <source>
        <tissue evidence="2">Nenye</tissue>
    </source>
</reference>
<organism evidence="2 3">
    <name type="scientific">Cinchona calisaya</name>
    <dbReference type="NCBI Taxonomy" id="153742"/>
    <lineage>
        <taxon>Eukaryota</taxon>
        <taxon>Viridiplantae</taxon>
        <taxon>Streptophyta</taxon>
        <taxon>Embryophyta</taxon>
        <taxon>Tracheophyta</taxon>
        <taxon>Spermatophyta</taxon>
        <taxon>Magnoliopsida</taxon>
        <taxon>eudicotyledons</taxon>
        <taxon>Gunneridae</taxon>
        <taxon>Pentapetalae</taxon>
        <taxon>asterids</taxon>
        <taxon>lamiids</taxon>
        <taxon>Gentianales</taxon>
        <taxon>Rubiaceae</taxon>
        <taxon>Cinchonoideae</taxon>
        <taxon>Cinchoneae</taxon>
        <taxon>Cinchona</taxon>
    </lineage>
</organism>
<evidence type="ECO:0000256" key="1">
    <source>
        <dbReference type="SAM" id="MobiDB-lite"/>
    </source>
</evidence>
<feature type="compositionally biased region" description="Acidic residues" evidence="1">
    <location>
        <begin position="60"/>
        <end position="74"/>
    </location>
</feature>
<comment type="caution">
    <text evidence="2">The sequence shown here is derived from an EMBL/GenBank/DDBJ whole genome shotgun (WGS) entry which is preliminary data.</text>
</comment>
<accession>A0ABD2ZHA5</accession>
<protein>
    <submittedName>
        <fullName evidence="2">Uncharacterized protein</fullName>
    </submittedName>
</protein>
<feature type="region of interest" description="Disordered" evidence="1">
    <location>
        <begin position="59"/>
        <end position="84"/>
    </location>
</feature>
<keyword evidence="3" id="KW-1185">Reference proteome</keyword>
<sequence>MGHSKKLMMMIWVGLPWLVCKKKKMRRRRRSYPTGFPVDTNRAFEEIDDDDLGRSTMVGMEEEKEEEEEEEEGEERINLKKMRKRKKIKMKMKMNMIMNKNL</sequence>